<sequence length="86" mass="10540">MWKKVNPPFKAMCERMNDKTLKEFFTNRERIKEALETIKSTQNFLDKQRLEWYQNENRSDDADKFTNTYFEAQKVLLEKLKKTLEK</sequence>
<reference evidence="1" key="1">
    <citation type="journal article" date="2008" name="ISME J.">
        <title>Genomic patterns of recombination, clonal divergence and environment in marine microbial populations.</title>
        <authorList>
            <person name="Konstantinidis K.T."/>
            <person name="Delong E.F."/>
        </authorList>
    </citation>
    <scope>NUCLEOTIDE SEQUENCE</scope>
</reference>
<dbReference type="AlphaFoldDB" id="B3T706"/>
<evidence type="ECO:0000313" key="1">
    <source>
        <dbReference type="EMBL" id="ABZ08365.1"/>
    </source>
</evidence>
<accession>B3T706</accession>
<proteinExistence type="predicted"/>
<protein>
    <submittedName>
        <fullName evidence="1">Uncharacterized protein</fullName>
    </submittedName>
</protein>
<organism evidence="1">
    <name type="scientific">uncultured marine crenarchaeote HF4000_APKG2O16</name>
    <dbReference type="NCBI Taxonomy" id="455582"/>
    <lineage>
        <taxon>Archaea</taxon>
        <taxon>Nitrososphaerota</taxon>
        <taxon>Nitrososphaeria</taxon>
        <taxon>Nitrosopumilales</taxon>
        <taxon>environmental samples</taxon>
    </lineage>
</organism>
<gene>
    <name evidence="1" type="ORF">ALOHA_HF4000APKG2O16ctg10g11</name>
</gene>
<dbReference type="EMBL" id="EU016627">
    <property type="protein sequence ID" value="ABZ08365.1"/>
    <property type="molecule type" value="Genomic_DNA"/>
</dbReference>
<name>B3T706_9ARCH</name>